<dbReference type="InterPro" id="IPR018391">
    <property type="entry name" value="PQQ_b-propeller_rpt"/>
</dbReference>
<keyword evidence="1" id="KW-0808">Transferase</keyword>
<evidence type="ECO:0000313" key="7">
    <source>
        <dbReference type="Proteomes" id="UP000199063"/>
    </source>
</evidence>
<dbReference type="RefSeq" id="WP_093653429.1">
    <property type="nucleotide sequence ID" value="NZ_FNHI01000005.1"/>
</dbReference>
<dbReference type="PROSITE" id="PS50011">
    <property type="entry name" value="PROTEIN_KINASE_DOM"/>
    <property type="match status" value="1"/>
</dbReference>
<dbReference type="STRING" id="1196353.SAMN05444921_10574"/>
<dbReference type="GO" id="GO:0004674">
    <property type="term" value="F:protein serine/threonine kinase activity"/>
    <property type="evidence" value="ECO:0007669"/>
    <property type="project" value="UniProtKB-KW"/>
</dbReference>
<evidence type="ECO:0000259" key="5">
    <source>
        <dbReference type="PROSITE" id="PS50011"/>
    </source>
</evidence>
<dbReference type="InterPro" id="IPR011047">
    <property type="entry name" value="Quinoprotein_ADH-like_sf"/>
</dbReference>
<dbReference type="GO" id="GO:0005524">
    <property type="term" value="F:ATP binding"/>
    <property type="evidence" value="ECO:0007669"/>
    <property type="project" value="UniProtKB-KW"/>
</dbReference>
<dbReference type="PANTHER" id="PTHR43289">
    <property type="entry name" value="MITOGEN-ACTIVATED PROTEIN KINASE KINASE KINASE 20-RELATED"/>
    <property type="match status" value="1"/>
</dbReference>
<name>A0A1G9R9G6_9ACTN</name>
<evidence type="ECO:0000313" key="6">
    <source>
        <dbReference type="EMBL" id="SDM19868.1"/>
    </source>
</evidence>
<dbReference type="GeneID" id="40829206"/>
<dbReference type="Gene3D" id="3.30.200.20">
    <property type="entry name" value="Phosphorylase Kinase, domain 1"/>
    <property type="match status" value="1"/>
</dbReference>
<feature type="domain" description="Protein kinase" evidence="5">
    <location>
        <begin position="17"/>
        <end position="281"/>
    </location>
</feature>
<dbReference type="InterPro" id="IPR000719">
    <property type="entry name" value="Prot_kinase_dom"/>
</dbReference>
<evidence type="ECO:0000256" key="1">
    <source>
        <dbReference type="ARBA" id="ARBA00022679"/>
    </source>
</evidence>
<sequence>MVKPLDPAVDPPEAAGFRLLGRLGTGGFGTVYLGRPSGEERGLDTLGAVKLLKSEFTEDAQHLQRFHQESKALDRCKGARIPELLVFDFGAGRQPTLATRFIPGLSLYRILESHGGALPRDTVHSVAAELVDTLSTAHSKGLLHRDLHPGNVLMTQDGPWIIDFGLTRIRGQRVTVSLDTVIGHPHFCAPEQIMGLAKTVNATDVFGIGAIVLYGLTGHPPYTGERDARAMLLRRVSGAAPDLSGLPDDRTGRLVRACLAEDPADRPTLAEVADGFGEPGTLRLPGDVTRTLADYRSELRELLTGAGNGADLTVPFCPGRRSWSAGAGEWPHQVVSTGHGSVVTADGGGDVRWLDAVTGREQVRHRDFAAPVRLCAEGALLLVCDSAGRLESWDTRARTLWWSVAAGSLPHARVLLRGQSVFLGDGTGRIHHFDAVTRRVWWRTEPLTDSAGDPAEPVAAGPRHLYLSAGQGRELLAVDDEEGRVCWDRAVRLPAPAPAAPLALDDGVVVADGDGGLRCLAAADGGTLWEARLGAPVVAAPVRVADTVIVGDTAGTVHCHSAKTGEEIWRAQYADGEEFFSLCADGSVVYAGGWHGRLHLLDAADGSSLQSFDLGGQILATAHAPDARTVYAAASHGTLHALPAAVGGSAGGARAR</sequence>
<dbReference type="CDD" id="cd14014">
    <property type="entry name" value="STKc_PknB_like"/>
    <property type="match status" value="1"/>
</dbReference>
<keyword evidence="7" id="KW-1185">Reference proteome</keyword>
<keyword evidence="2" id="KW-0547">Nucleotide-binding</keyword>
<protein>
    <submittedName>
        <fullName evidence="6">Serine/threonine protein kinase</fullName>
    </submittedName>
</protein>
<organism evidence="6 7">
    <name type="scientific">Streptomyces wuyuanensis</name>
    <dbReference type="NCBI Taxonomy" id="1196353"/>
    <lineage>
        <taxon>Bacteria</taxon>
        <taxon>Bacillati</taxon>
        <taxon>Actinomycetota</taxon>
        <taxon>Actinomycetes</taxon>
        <taxon>Kitasatosporales</taxon>
        <taxon>Streptomycetaceae</taxon>
        <taxon>Streptomyces</taxon>
    </lineage>
</organism>
<dbReference type="Pfam" id="PF00069">
    <property type="entry name" value="Pkinase"/>
    <property type="match status" value="1"/>
</dbReference>
<dbReference type="Gene3D" id="1.10.510.10">
    <property type="entry name" value="Transferase(Phosphotransferase) domain 1"/>
    <property type="match status" value="1"/>
</dbReference>
<dbReference type="AlphaFoldDB" id="A0A1G9R9G6"/>
<dbReference type="EMBL" id="FNHI01000005">
    <property type="protein sequence ID" value="SDM19868.1"/>
    <property type="molecule type" value="Genomic_DNA"/>
</dbReference>
<dbReference type="SUPFAM" id="SSF56112">
    <property type="entry name" value="Protein kinase-like (PK-like)"/>
    <property type="match status" value="1"/>
</dbReference>
<dbReference type="OrthoDB" id="9795390at2"/>
<gene>
    <name evidence="6" type="ORF">SAMN05444921_10574</name>
</gene>
<keyword evidence="6" id="KW-0723">Serine/threonine-protein kinase</keyword>
<evidence type="ECO:0000256" key="2">
    <source>
        <dbReference type="ARBA" id="ARBA00022741"/>
    </source>
</evidence>
<dbReference type="PANTHER" id="PTHR43289:SF34">
    <property type="entry name" value="SERINE_THREONINE-PROTEIN KINASE YBDM-RELATED"/>
    <property type="match status" value="1"/>
</dbReference>
<keyword evidence="4" id="KW-0067">ATP-binding</keyword>
<reference evidence="7" key="1">
    <citation type="submission" date="2016-10" db="EMBL/GenBank/DDBJ databases">
        <authorList>
            <person name="Varghese N."/>
            <person name="Submissions S."/>
        </authorList>
    </citation>
    <scope>NUCLEOTIDE SEQUENCE [LARGE SCALE GENOMIC DNA]</scope>
    <source>
        <strain evidence="7">CGMCC 4.7042</strain>
    </source>
</reference>
<dbReference type="Proteomes" id="UP000199063">
    <property type="component" value="Unassembled WGS sequence"/>
</dbReference>
<dbReference type="InterPro" id="IPR002372">
    <property type="entry name" value="PQQ_rpt_dom"/>
</dbReference>
<accession>A0A1G9R9G6</accession>
<proteinExistence type="predicted"/>
<dbReference type="Gene3D" id="2.130.10.10">
    <property type="entry name" value="YVTN repeat-like/Quinoprotein amine dehydrogenase"/>
    <property type="match status" value="2"/>
</dbReference>
<dbReference type="SMART" id="SM00564">
    <property type="entry name" value="PQQ"/>
    <property type="match status" value="7"/>
</dbReference>
<dbReference type="InterPro" id="IPR011009">
    <property type="entry name" value="Kinase-like_dom_sf"/>
</dbReference>
<dbReference type="Pfam" id="PF13360">
    <property type="entry name" value="PQQ_2"/>
    <property type="match status" value="1"/>
</dbReference>
<keyword evidence="3 6" id="KW-0418">Kinase</keyword>
<dbReference type="SUPFAM" id="SSF50998">
    <property type="entry name" value="Quinoprotein alcohol dehydrogenase-like"/>
    <property type="match status" value="2"/>
</dbReference>
<evidence type="ECO:0000256" key="3">
    <source>
        <dbReference type="ARBA" id="ARBA00022777"/>
    </source>
</evidence>
<evidence type="ECO:0000256" key="4">
    <source>
        <dbReference type="ARBA" id="ARBA00022840"/>
    </source>
</evidence>
<dbReference type="InterPro" id="IPR015943">
    <property type="entry name" value="WD40/YVTN_repeat-like_dom_sf"/>
</dbReference>